<dbReference type="EMBL" id="CAUYUJ010014453">
    <property type="protein sequence ID" value="CAK0841404.1"/>
    <property type="molecule type" value="Genomic_DNA"/>
</dbReference>
<sequence>MASEVSSAVEEFLFAAEGLDEKASQALRDADPEVQKAVLARGDLTGTRDPSAALIARIRNKGMGGKGGGAAAAVAAVDVEAYLAENDPLDERAQTALRTAPAWVQAGVVAGGEVKGAKNPSAALIARLNTIQTGGGGGGPDPWGGWGGMGGWGGKGWGGWGKGWGKGWGGSADPWSLGFQMGFGGSGGGWGGGWGDRTSWESKDVTTRYLLNGLPEGATEDEIRTYFGAFSKIEEVTLKKIESNGKIVGSVKFSEPTIKLRDQMLKEKHEILGTAIEVITYKMQKQQKPGYAAKKEAETAKYLAEKANKGAGKGSGMAPF</sequence>
<proteinExistence type="predicted"/>
<dbReference type="InterPro" id="IPR035979">
    <property type="entry name" value="RBD_domain_sf"/>
</dbReference>
<evidence type="ECO:0000313" key="3">
    <source>
        <dbReference type="Proteomes" id="UP001189429"/>
    </source>
</evidence>
<dbReference type="Pfam" id="PF00076">
    <property type="entry name" value="RRM_1"/>
    <property type="match status" value="1"/>
</dbReference>
<name>A0ABN9T8K2_9DINO</name>
<dbReference type="InterPro" id="IPR000504">
    <property type="entry name" value="RRM_dom"/>
</dbReference>
<protein>
    <recommendedName>
        <fullName evidence="1">RRM domain-containing protein</fullName>
    </recommendedName>
</protein>
<organism evidence="2 3">
    <name type="scientific">Prorocentrum cordatum</name>
    <dbReference type="NCBI Taxonomy" id="2364126"/>
    <lineage>
        <taxon>Eukaryota</taxon>
        <taxon>Sar</taxon>
        <taxon>Alveolata</taxon>
        <taxon>Dinophyceae</taxon>
        <taxon>Prorocentrales</taxon>
        <taxon>Prorocentraceae</taxon>
        <taxon>Prorocentrum</taxon>
    </lineage>
</organism>
<dbReference type="SUPFAM" id="SSF54928">
    <property type="entry name" value="RNA-binding domain, RBD"/>
    <property type="match status" value="1"/>
</dbReference>
<dbReference type="Gene3D" id="3.30.70.330">
    <property type="match status" value="1"/>
</dbReference>
<evidence type="ECO:0000313" key="2">
    <source>
        <dbReference type="EMBL" id="CAK0841404.1"/>
    </source>
</evidence>
<comment type="caution">
    <text evidence="2">The sequence shown here is derived from an EMBL/GenBank/DDBJ whole genome shotgun (WGS) entry which is preliminary data.</text>
</comment>
<feature type="domain" description="RRM" evidence="1">
    <location>
        <begin position="212"/>
        <end position="255"/>
    </location>
</feature>
<keyword evidence="3" id="KW-1185">Reference proteome</keyword>
<evidence type="ECO:0000259" key="1">
    <source>
        <dbReference type="Pfam" id="PF00076"/>
    </source>
</evidence>
<gene>
    <name evidence="2" type="ORF">PCOR1329_LOCUS36616</name>
</gene>
<reference evidence="2" key="1">
    <citation type="submission" date="2023-10" db="EMBL/GenBank/DDBJ databases">
        <authorList>
            <person name="Chen Y."/>
            <person name="Shah S."/>
            <person name="Dougan E. K."/>
            <person name="Thang M."/>
            <person name="Chan C."/>
        </authorList>
    </citation>
    <scope>NUCLEOTIDE SEQUENCE [LARGE SCALE GENOMIC DNA]</scope>
</reference>
<accession>A0ABN9T8K2</accession>
<dbReference type="Proteomes" id="UP001189429">
    <property type="component" value="Unassembled WGS sequence"/>
</dbReference>
<dbReference type="InterPro" id="IPR012677">
    <property type="entry name" value="Nucleotide-bd_a/b_plait_sf"/>
</dbReference>